<accession>A0AAD7HRM6</accession>
<dbReference type="InterPro" id="IPR052512">
    <property type="entry name" value="4CMD/NDH-1_regulator"/>
</dbReference>
<keyword evidence="3" id="KW-1185">Reference proteome</keyword>
<evidence type="ECO:0000313" key="3">
    <source>
        <dbReference type="Proteomes" id="UP001215280"/>
    </source>
</evidence>
<proteinExistence type="predicted"/>
<feature type="domain" description="Carboxymuconolactone decarboxylase-like" evidence="1">
    <location>
        <begin position="44"/>
        <end position="113"/>
    </location>
</feature>
<sequence length="121" mass="13397">MDSRPNENAHHELYEAGMQIRRKVMGDEYVDNQLKKGVSEFMKPMQEGLEPKQRSLINIALLANQGKAEELAGHVRGAIGNGATEIEIRETLLQAAVYCGIPTGMASFRVAEEALKKLESE</sequence>
<dbReference type="PANTHER" id="PTHR33570:SF2">
    <property type="entry name" value="CARBOXYMUCONOLACTONE DECARBOXYLASE-LIKE DOMAIN-CONTAINING PROTEIN"/>
    <property type="match status" value="1"/>
</dbReference>
<dbReference type="PANTHER" id="PTHR33570">
    <property type="entry name" value="4-CARBOXYMUCONOLACTONE DECARBOXYLASE FAMILY PROTEIN"/>
    <property type="match status" value="1"/>
</dbReference>
<protein>
    <submittedName>
        <fullName evidence="2">CMD-domain-containing protein</fullName>
    </submittedName>
</protein>
<gene>
    <name evidence="2" type="ORF">DFH07DRAFT_970733</name>
</gene>
<dbReference type="GO" id="GO:0051920">
    <property type="term" value="F:peroxiredoxin activity"/>
    <property type="evidence" value="ECO:0007669"/>
    <property type="project" value="InterPro"/>
</dbReference>
<name>A0AAD7HRM6_9AGAR</name>
<dbReference type="Pfam" id="PF02627">
    <property type="entry name" value="CMD"/>
    <property type="match status" value="1"/>
</dbReference>
<dbReference type="SUPFAM" id="SSF69118">
    <property type="entry name" value="AhpD-like"/>
    <property type="match status" value="1"/>
</dbReference>
<dbReference type="InterPro" id="IPR003779">
    <property type="entry name" value="CMD-like"/>
</dbReference>
<evidence type="ECO:0000313" key="2">
    <source>
        <dbReference type="EMBL" id="KAJ7725848.1"/>
    </source>
</evidence>
<dbReference type="InterPro" id="IPR029032">
    <property type="entry name" value="AhpD-like"/>
</dbReference>
<evidence type="ECO:0000259" key="1">
    <source>
        <dbReference type="Pfam" id="PF02627"/>
    </source>
</evidence>
<reference evidence="2" key="1">
    <citation type="submission" date="2023-03" db="EMBL/GenBank/DDBJ databases">
        <title>Massive genome expansion in bonnet fungi (Mycena s.s.) driven by repeated elements and novel gene families across ecological guilds.</title>
        <authorList>
            <consortium name="Lawrence Berkeley National Laboratory"/>
            <person name="Harder C.B."/>
            <person name="Miyauchi S."/>
            <person name="Viragh M."/>
            <person name="Kuo A."/>
            <person name="Thoen E."/>
            <person name="Andreopoulos B."/>
            <person name="Lu D."/>
            <person name="Skrede I."/>
            <person name="Drula E."/>
            <person name="Henrissat B."/>
            <person name="Morin E."/>
            <person name="Kohler A."/>
            <person name="Barry K."/>
            <person name="LaButti K."/>
            <person name="Morin E."/>
            <person name="Salamov A."/>
            <person name="Lipzen A."/>
            <person name="Mereny Z."/>
            <person name="Hegedus B."/>
            <person name="Baldrian P."/>
            <person name="Stursova M."/>
            <person name="Weitz H."/>
            <person name="Taylor A."/>
            <person name="Grigoriev I.V."/>
            <person name="Nagy L.G."/>
            <person name="Martin F."/>
            <person name="Kauserud H."/>
        </authorList>
    </citation>
    <scope>NUCLEOTIDE SEQUENCE</scope>
    <source>
        <strain evidence="2">CBHHK188m</strain>
    </source>
</reference>
<dbReference type="Proteomes" id="UP001215280">
    <property type="component" value="Unassembled WGS sequence"/>
</dbReference>
<organism evidence="2 3">
    <name type="scientific">Mycena maculata</name>
    <dbReference type="NCBI Taxonomy" id="230809"/>
    <lineage>
        <taxon>Eukaryota</taxon>
        <taxon>Fungi</taxon>
        <taxon>Dikarya</taxon>
        <taxon>Basidiomycota</taxon>
        <taxon>Agaricomycotina</taxon>
        <taxon>Agaricomycetes</taxon>
        <taxon>Agaricomycetidae</taxon>
        <taxon>Agaricales</taxon>
        <taxon>Marasmiineae</taxon>
        <taxon>Mycenaceae</taxon>
        <taxon>Mycena</taxon>
    </lineage>
</organism>
<dbReference type="AlphaFoldDB" id="A0AAD7HRM6"/>
<dbReference type="Gene3D" id="1.20.1290.10">
    <property type="entry name" value="AhpD-like"/>
    <property type="match status" value="1"/>
</dbReference>
<dbReference type="EMBL" id="JARJLG010000225">
    <property type="protein sequence ID" value="KAJ7725848.1"/>
    <property type="molecule type" value="Genomic_DNA"/>
</dbReference>
<comment type="caution">
    <text evidence="2">The sequence shown here is derived from an EMBL/GenBank/DDBJ whole genome shotgun (WGS) entry which is preliminary data.</text>
</comment>